<proteinExistence type="inferred from homology"/>
<evidence type="ECO:0000256" key="8">
    <source>
        <dbReference type="ARBA" id="ARBA00022989"/>
    </source>
</evidence>
<dbReference type="PANTHER" id="PTHR42837:SF2">
    <property type="entry name" value="MEMBRANE METALLOPROTEASE ARASP2, CHLOROPLASTIC-RELATED"/>
    <property type="match status" value="1"/>
</dbReference>
<evidence type="ECO:0000256" key="6">
    <source>
        <dbReference type="ARBA" id="ARBA00022801"/>
    </source>
</evidence>
<evidence type="ECO:0000256" key="3">
    <source>
        <dbReference type="ARBA" id="ARBA00007931"/>
    </source>
</evidence>
<dbReference type="EMBL" id="WFLM01000001">
    <property type="protein sequence ID" value="KAB8040389.1"/>
    <property type="molecule type" value="Genomic_DNA"/>
</dbReference>
<dbReference type="CDD" id="cd23081">
    <property type="entry name" value="cpPDZ_EcRseP-like"/>
    <property type="match status" value="1"/>
</dbReference>
<comment type="caution">
    <text evidence="13">The sequence shown here is derived from an EMBL/GenBank/DDBJ whole genome shotgun (WGS) entry which is preliminary data.</text>
</comment>
<comment type="cofactor">
    <cofactor evidence="1">
        <name>Zn(2+)</name>
        <dbReference type="ChEBI" id="CHEBI:29105"/>
    </cofactor>
</comment>
<dbReference type="InterPro" id="IPR004387">
    <property type="entry name" value="Pept_M50_Zn"/>
</dbReference>
<feature type="transmembrane region" description="Helical" evidence="11">
    <location>
        <begin position="518"/>
        <end position="538"/>
    </location>
</feature>
<feature type="domain" description="PDZ" evidence="12">
    <location>
        <begin position="126"/>
        <end position="188"/>
    </location>
</feature>
<dbReference type="GO" id="GO:0006508">
    <property type="term" value="P:proteolysis"/>
    <property type="evidence" value="ECO:0007669"/>
    <property type="project" value="UniProtKB-KW"/>
</dbReference>
<keyword evidence="9" id="KW-0482">Metalloprotease</keyword>
<keyword evidence="6" id="KW-0378">Hydrolase</keyword>
<dbReference type="InterPro" id="IPR001478">
    <property type="entry name" value="PDZ"/>
</dbReference>
<dbReference type="Gene3D" id="2.30.42.10">
    <property type="match status" value="1"/>
</dbReference>
<feature type="transmembrane region" description="Helical" evidence="11">
    <location>
        <begin position="567"/>
        <end position="586"/>
    </location>
</feature>
<evidence type="ECO:0000259" key="12">
    <source>
        <dbReference type="SMART" id="SM00228"/>
    </source>
</evidence>
<keyword evidence="14" id="KW-1185">Reference proteome</keyword>
<keyword evidence="10 11" id="KW-0472">Membrane</keyword>
<dbReference type="InterPro" id="IPR036034">
    <property type="entry name" value="PDZ_sf"/>
</dbReference>
<name>A0A6N6VWK3_9BACT</name>
<dbReference type="CDD" id="cd06163">
    <property type="entry name" value="S2P-M50_PDZ_RseP-like"/>
    <property type="match status" value="1"/>
</dbReference>
<dbReference type="PANTHER" id="PTHR42837">
    <property type="entry name" value="REGULATOR OF SIGMA-E PROTEASE RSEP"/>
    <property type="match status" value="1"/>
</dbReference>
<evidence type="ECO:0000256" key="11">
    <source>
        <dbReference type="SAM" id="Phobius"/>
    </source>
</evidence>
<gene>
    <name evidence="13" type="ORF">GCL60_00295</name>
</gene>
<reference evidence="13 14" key="1">
    <citation type="submission" date="2019-10" db="EMBL/GenBank/DDBJ databases">
        <title>New species of Slilvanegrellaceae.</title>
        <authorList>
            <person name="Pitt A."/>
            <person name="Hahn M.W."/>
        </authorList>
    </citation>
    <scope>NUCLEOTIDE SEQUENCE [LARGE SCALE GENOMIC DNA]</scope>
    <source>
        <strain evidence="13 14">SP-Ram-0.45-NSY-1</strain>
    </source>
</reference>
<feature type="transmembrane region" description="Helical" evidence="11">
    <location>
        <begin position="6"/>
        <end position="25"/>
    </location>
</feature>
<dbReference type="InterPro" id="IPR008915">
    <property type="entry name" value="Peptidase_M50"/>
</dbReference>
<evidence type="ECO:0000256" key="10">
    <source>
        <dbReference type="ARBA" id="ARBA00023136"/>
    </source>
</evidence>
<dbReference type="Pfam" id="PF17820">
    <property type="entry name" value="PDZ_6"/>
    <property type="match status" value="1"/>
</dbReference>
<comment type="similarity">
    <text evidence="3">Belongs to the peptidase M50B family.</text>
</comment>
<dbReference type="Pfam" id="PF02163">
    <property type="entry name" value="Peptidase_M50"/>
    <property type="match status" value="1"/>
</dbReference>
<evidence type="ECO:0000256" key="9">
    <source>
        <dbReference type="ARBA" id="ARBA00023049"/>
    </source>
</evidence>
<keyword evidence="5 11" id="KW-0812">Transmembrane</keyword>
<dbReference type="GO" id="GO:0004222">
    <property type="term" value="F:metalloendopeptidase activity"/>
    <property type="evidence" value="ECO:0007669"/>
    <property type="project" value="InterPro"/>
</dbReference>
<feature type="transmembrane region" description="Helical" evidence="11">
    <location>
        <begin position="489"/>
        <end position="511"/>
    </location>
</feature>
<keyword evidence="7" id="KW-0862">Zinc</keyword>
<accession>A0A6N6VWK3</accession>
<dbReference type="SUPFAM" id="SSF50156">
    <property type="entry name" value="PDZ domain-like"/>
    <property type="match status" value="1"/>
</dbReference>
<dbReference type="Proteomes" id="UP000437748">
    <property type="component" value="Unassembled WGS sequence"/>
</dbReference>
<keyword evidence="8 11" id="KW-1133">Transmembrane helix</keyword>
<comment type="subcellular location">
    <subcellularLocation>
        <location evidence="2">Membrane</location>
        <topology evidence="2">Multi-pass membrane protein</topology>
    </subcellularLocation>
</comment>
<organism evidence="13 14">
    <name type="scientific">Silvanigrella paludirubra</name>
    <dbReference type="NCBI Taxonomy" id="2499159"/>
    <lineage>
        <taxon>Bacteria</taxon>
        <taxon>Pseudomonadati</taxon>
        <taxon>Bdellovibrionota</taxon>
        <taxon>Oligoflexia</taxon>
        <taxon>Silvanigrellales</taxon>
        <taxon>Silvanigrellaceae</taxon>
        <taxon>Silvanigrella</taxon>
    </lineage>
</organism>
<keyword evidence="4" id="KW-0645">Protease</keyword>
<protein>
    <submittedName>
        <fullName evidence="13">PDZ domain-containing protein</fullName>
    </submittedName>
</protein>
<evidence type="ECO:0000313" key="13">
    <source>
        <dbReference type="EMBL" id="KAB8040389.1"/>
    </source>
</evidence>
<evidence type="ECO:0000256" key="2">
    <source>
        <dbReference type="ARBA" id="ARBA00004141"/>
    </source>
</evidence>
<evidence type="ECO:0000256" key="1">
    <source>
        <dbReference type="ARBA" id="ARBA00001947"/>
    </source>
</evidence>
<evidence type="ECO:0000313" key="14">
    <source>
        <dbReference type="Proteomes" id="UP000437748"/>
    </source>
</evidence>
<dbReference type="AlphaFoldDB" id="A0A6N6VWK3"/>
<evidence type="ECO:0000256" key="7">
    <source>
        <dbReference type="ARBA" id="ARBA00022833"/>
    </source>
</evidence>
<dbReference type="SMART" id="SM00228">
    <property type="entry name" value="PDZ"/>
    <property type="match status" value="1"/>
</dbReference>
<dbReference type="InterPro" id="IPR041489">
    <property type="entry name" value="PDZ_6"/>
</dbReference>
<dbReference type="RefSeq" id="WP_153417903.1">
    <property type="nucleotide sequence ID" value="NZ_WFLM01000001.1"/>
</dbReference>
<dbReference type="OrthoDB" id="5287739at2"/>
<feature type="transmembrane region" description="Helical" evidence="11">
    <location>
        <begin position="102"/>
        <end position="125"/>
    </location>
</feature>
<evidence type="ECO:0000256" key="4">
    <source>
        <dbReference type="ARBA" id="ARBA00022670"/>
    </source>
</evidence>
<evidence type="ECO:0000256" key="5">
    <source>
        <dbReference type="ARBA" id="ARBA00022692"/>
    </source>
</evidence>
<dbReference type="GO" id="GO:0016020">
    <property type="term" value="C:membrane"/>
    <property type="evidence" value="ECO:0007669"/>
    <property type="project" value="UniProtKB-SubCell"/>
</dbReference>
<sequence>MEILQSIFSNTIIAFIILIGVVVFVHELGHFIAGKAFGIEVEEFSIGFGPKAFSIRKGNTDYRINWLPLGGYVRFYGSDIEQIVPLEKREKSFLHAKVHKRAIVSFAGPFANFVLSFIVMTFIYFHGLPFKPATIYVLPNSVAEKSGLKTGDKILAIDNKKIENWSDLSAKINSSPEKNLSLQIESNGLKKELKITPSKEEIETALGNKQSSGRIGISALFNSSHVHISKNSFFQAIGLQNGDQITRIQDKNIQFFYEITQKLESITQSQSDYSLAEKIHLNKIVNEKFEIEFLRLNKKETIHVSLNDPNIKKWSENYLINKSNQKIDWSKDLISSDQTISNYQAVPNNDKLIPAIEAWKNCGLKTGDTIYSIEGVGRIFSILQIYSWLDTAPKSLQLNQNKTDKLNVQMQVFNKNGNLENLKCSIPLRNGFDHLNRAQVFMDFPIQFMSQSVTMPNEISKAISFSEAVQKGYNAVLNQLYLTYNAIKMLFTGSIPLSNLGGPIAIANVAGEAAKGGFIIFLMTMAFISTNIGMMNLLPLPALDGGYLFLNAVEAAFGKPLPKSVQITVQRIGIFIILGLFIIVFYNDILRLIRF</sequence>